<evidence type="ECO:0000313" key="3">
    <source>
        <dbReference type="Proteomes" id="UP000233837"/>
    </source>
</evidence>
<protein>
    <submittedName>
        <fullName evidence="2">Uncharacterized protein</fullName>
    </submittedName>
</protein>
<feature type="region of interest" description="Disordered" evidence="1">
    <location>
        <begin position="1"/>
        <end position="64"/>
    </location>
</feature>
<dbReference type="Proteomes" id="UP000233837">
    <property type="component" value="Unassembled WGS sequence"/>
</dbReference>
<reference evidence="2 3" key="1">
    <citation type="journal article" date="2016" name="Sci. Rep.">
        <title>The Dendrobium catenatum Lindl. genome sequence provides insights into polysaccharide synthase, floral development and adaptive evolution.</title>
        <authorList>
            <person name="Zhang G.Q."/>
            <person name="Xu Q."/>
            <person name="Bian C."/>
            <person name="Tsai W.C."/>
            <person name="Yeh C.M."/>
            <person name="Liu K.W."/>
            <person name="Yoshida K."/>
            <person name="Zhang L.S."/>
            <person name="Chang S.B."/>
            <person name="Chen F."/>
            <person name="Shi Y."/>
            <person name="Su Y.Y."/>
            <person name="Zhang Y.Q."/>
            <person name="Chen L.J."/>
            <person name="Yin Y."/>
            <person name="Lin M."/>
            <person name="Huang H."/>
            <person name="Deng H."/>
            <person name="Wang Z.W."/>
            <person name="Zhu S.L."/>
            <person name="Zhao X."/>
            <person name="Deng C."/>
            <person name="Niu S.C."/>
            <person name="Huang J."/>
            <person name="Wang M."/>
            <person name="Liu G.H."/>
            <person name="Yang H.J."/>
            <person name="Xiao X.J."/>
            <person name="Hsiao Y.Y."/>
            <person name="Wu W.L."/>
            <person name="Chen Y.Y."/>
            <person name="Mitsuda N."/>
            <person name="Ohme-Takagi M."/>
            <person name="Luo Y.B."/>
            <person name="Van de Peer Y."/>
            <person name="Liu Z.J."/>
        </authorList>
    </citation>
    <scope>NUCLEOTIDE SEQUENCE [LARGE SCALE GENOMIC DNA]</scope>
    <source>
        <tissue evidence="2">The whole plant</tissue>
    </source>
</reference>
<proteinExistence type="predicted"/>
<accession>A0A2I0VK04</accession>
<reference evidence="2 3" key="2">
    <citation type="journal article" date="2017" name="Nature">
        <title>The Apostasia genome and the evolution of orchids.</title>
        <authorList>
            <person name="Zhang G.Q."/>
            <person name="Liu K.W."/>
            <person name="Li Z."/>
            <person name="Lohaus R."/>
            <person name="Hsiao Y.Y."/>
            <person name="Niu S.C."/>
            <person name="Wang J.Y."/>
            <person name="Lin Y.C."/>
            <person name="Xu Q."/>
            <person name="Chen L.J."/>
            <person name="Yoshida K."/>
            <person name="Fujiwara S."/>
            <person name="Wang Z.W."/>
            <person name="Zhang Y.Q."/>
            <person name="Mitsuda N."/>
            <person name="Wang M."/>
            <person name="Liu G.H."/>
            <person name="Pecoraro L."/>
            <person name="Huang H.X."/>
            <person name="Xiao X.J."/>
            <person name="Lin M."/>
            <person name="Wu X.Y."/>
            <person name="Wu W.L."/>
            <person name="Chen Y.Y."/>
            <person name="Chang S.B."/>
            <person name="Sakamoto S."/>
            <person name="Ohme-Takagi M."/>
            <person name="Yagi M."/>
            <person name="Zeng S.J."/>
            <person name="Shen C.Y."/>
            <person name="Yeh C.M."/>
            <person name="Luo Y.B."/>
            <person name="Tsai W.C."/>
            <person name="Van de Peer Y."/>
            <person name="Liu Z.J."/>
        </authorList>
    </citation>
    <scope>NUCLEOTIDE SEQUENCE [LARGE SCALE GENOMIC DNA]</scope>
    <source>
        <tissue evidence="2">The whole plant</tissue>
    </source>
</reference>
<keyword evidence="3" id="KW-1185">Reference proteome</keyword>
<name>A0A2I0VK04_9ASPA</name>
<evidence type="ECO:0000313" key="2">
    <source>
        <dbReference type="EMBL" id="PKU63737.1"/>
    </source>
</evidence>
<dbReference type="EMBL" id="KZ503464">
    <property type="protein sequence ID" value="PKU63737.1"/>
    <property type="molecule type" value="Genomic_DNA"/>
</dbReference>
<dbReference type="AlphaFoldDB" id="A0A2I0VK04"/>
<sequence>MRNSMEEAASIDSFRVAQSEQGLPTPAQTPTELDEFSFPLSISEFPDKGEKYETNRWRRKSGEE</sequence>
<evidence type="ECO:0000256" key="1">
    <source>
        <dbReference type="SAM" id="MobiDB-lite"/>
    </source>
</evidence>
<feature type="compositionally biased region" description="Polar residues" evidence="1">
    <location>
        <begin position="16"/>
        <end position="31"/>
    </location>
</feature>
<gene>
    <name evidence="2" type="ORF">MA16_Dca022730</name>
</gene>
<organism evidence="2 3">
    <name type="scientific">Dendrobium catenatum</name>
    <dbReference type="NCBI Taxonomy" id="906689"/>
    <lineage>
        <taxon>Eukaryota</taxon>
        <taxon>Viridiplantae</taxon>
        <taxon>Streptophyta</taxon>
        <taxon>Embryophyta</taxon>
        <taxon>Tracheophyta</taxon>
        <taxon>Spermatophyta</taxon>
        <taxon>Magnoliopsida</taxon>
        <taxon>Liliopsida</taxon>
        <taxon>Asparagales</taxon>
        <taxon>Orchidaceae</taxon>
        <taxon>Epidendroideae</taxon>
        <taxon>Malaxideae</taxon>
        <taxon>Dendrobiinae</taxon>
        <taxon>Dendrobium</taxon>
    </lineage>
</organism>
<feature type="compositionally biased region" description="Basic and acidic residues" evidence="1">
    <location>
        <begin position="45"/>
        <end position="64"/>
    </location>
</feature>